<feature type="transmembrane region" description="Helical" evidence="1">
    <location>
        <begin position="16"/>
        <end position="36"/>
    </location>
</feature>
<dbReference type="EMBL" id="JBHMBH010000019">
    <property type="protein sequence ID" value="MFB9713910.1"/>
    <property type="molecule type" value="Genomic_DNA"/>
</dbReference>
<proteinExistence type="predicted"/>
<sequence>MSEIKQPKRHAWGRGWVWLVVLGLLTAVIGIITGSVKAGDMCGSVFSPTSNVAAIYDTLGGSPGGAVADCKESIAAQTVPTWILIVLGIILVLAGIIVRSIGNNRPTVVAAAPAPPSAATQIEELSRLKEKGLVSDEEFEKKRVELLGRL</sequence>
<dbReference type="Proteomes" id="UP001589536">
    <property type="component" value="Unassembled WGS sequence"/>
</dbReference>
<keyword evidence="1" id="KW-1133">Transmembrane helix</keyword>
<protein>
    <submittedName>
        <fullName evidence="2">SHOCT domain-containing protein</fullName>
    </submittedName>
</protein>
<feature type="transmembrane region" description="Helical" evidence="1">
    <location>
        <begin position="79"/>
        <end position="98"/>
    </location>
</feature>
<accession>A0ABV5UN16</accession>
<keyword evidence="3" id="KW-1185">Reference proteome</keyword>
<dbReference type="RefSeq" id="WP_345041984.1">
    <property type="nucleotide sequence ID" value="NZ_BAABED010000001.1"/>
</dbReference>
<gene>
    <name evidence="2" type="ORF">ACFFPI_07050</name>
</gene>
<evidence type="ECO:0000313" key="3">
    <source>
        <dbReference type="Proteomes" id="UP001589536"/>
    </source>
</evidence>
<keyword evidence="1" id="KW-0472">Membrane</keyword>
<keyword evidence="1" id="KW-0812">Transmembrane</keyword>
<evidence type="ECO:0000256" key="1">
    <source>
        <dbReference type="SAM" id="Phobius"/>
    </source>
</evidence>
<organism evidence="2 3">
    <name type="scientific">Arthrobacter methylotrophus</name>
    <dbReference type="NCBI Taxonomy" id="121291"/>
    <lineage>
        <taxon>Bacteria</taxon>
        <taxon>Bacillati</taxon>
        <taxon>Actinomycetota</taxon>
        <taxon>Actinomycetes</taxon>
        <taxon>Micrococcales</taxon>
        <taxon>Micrococcaceae</taxon>
        <taxon>Arthrobacter</taxon>
    </lineage>
</organism>
<comment type="caution">
    <text evidence="2">The sequence shown here is derived from an EMBL/GenBank/DDBJ whole genome shotgun (WGS) entry which is preliminary data.</text>
</comment>
<evidence type="ECO:0000313" key="2">
    <source>
        <dbReference type="EMBL" id="MFB9713910.1"/>
    </source>
</evidence>
<reference evidence="2 3" key="1">
    <citation type="submission" date="2024-09" db="EMBL/GenBank/DDBJ databases">
        <authorList>
            <person name="Sun Q."/>
            <person name="Mori K."/>
        </authorList>
    </citation>
    <scope>NUCLEOTIDE SEQUENCE [LARGE SCALE GENOMIC DNA]</scope>
    <source>
        <strain evidence="2 3">JCM 13519</strain>
    </source>
</reference>
<name>A0ABV5UN16_9MICC</name>